<dbReference type="EMBL" id="CP002959">
    <property type="protein sequence ID" value="AFM11743.1"/>
    <property type="molecule type" value="Genomic_DNA"/>
</dbReference>
<feature type="repeat" description="NHL" evidence="2">
    <location>
        <begin position="675"/>
        <end position="705"/>
    </location>
</feature>
<accession>I4B386</accession>
<dbReference type="PROSITE" id="PS51125">
    <property type="entry name" value="NHL"/>
    <property type="match status" value="1"/>
</dbReference>
<dbReference type="GO" id="GO:0008270">
    <property type="term" value="F:zinc ion binding"/>
    <property type="evidence" value="ECO:0007669"/>
    <property type="project" value="UniProtKB-KW"/>
</dbReference>
<keyword evidence="1" id="KW-0677">Repeat</keyword>
<dbReference type="CDD" id="cd05819">
    <property type="entry name" value="NHL"/>
    <property type="match status" value="1"/>
</dbReference>
<protein>
    <submittedName>
        <fullName evidence="3">NHL repeat containing protein</fullName>
    </submittedName>
</protein>
<dbReference type="Proteomes" id="UP000006048">
    <property type="component" value="Chromosome"/>
</dbReference>
<dbReference type="Gene3D" id="2.120.10.30">
    <property type="entry name" value="TolB, C-terminal domain"/>
    <property type="match status" value="2"/>
</dbReference>
<reference evidence="3 4" key="1">
    <citation type="submission" date="2012-06" db="EMBL/GenBank/DDBJ databases">
        <title>The complete chromosome of genome of Turneriella parva DSM 21527.</title>
        <authorList>
            <consortium name="US DOE Joint Genome Institute (JGI-PGF)"/>
            <person name="Lucas S."/>
            <person name="Han J."/>
            <person name="Lapidus A."/>
            <person name="Bruce D."/>
            <person name="Goodwin L."/>
            <person name="Pitluck S."/>
            <person name="Peters L."/>
            <person name="Kyrpides N."/>
            <person name="Mavromatis K."/>
            <person name="Ivanova N."/>
            <person name="Mikhailova N."/>
            <person name="Chertkov O."/>
            <person name="Detter J.C."/>
            <person name="Tapia R."/>
            <person name="Han C."/>
            <person name="Land M."/>
            <person name="Hauser L."/>
            <person name="Markowitz V."/>
            <person name="Cheng J.-F."/>
            <person name="Hugenholtz P."/>
            <person name="Woyke T."/>
            <person name="Wu D."/>
            <person name="Gronow S."/>
            <person name="Wellnitz S."/>
            <person name="Brambilla E."/>
            <person name="Klenk H.-P."/>
            <person name="Eisen J.A."/>
        </authorList>
    </citation>
    <scope>NUCLEOTIDE SEQUENCE [LARGE SCALE GENOMIC DNA]</scope>
    <source>
        <strain evidence="4">ATCC BAA-1111 / DSM 21527 / NCTC 11395 / H</strain>
    </source>
</reference>
<proteinExistence type="predicted"/>
<dbReference type="InterPro" id="IPR050952">
    <property type="entry name" value="TRIM-NHL_E3_ligases"/>
</dbReference>
<dbReference type="PANTHER" id="PTHR24104">
    <property type="entry name" value="E3 UBIQUITIN-PROTEIN LIGASE NHLRC1-RELATED"/>
    <property type="match status" value="1"/>
</dbReference>
<dbReference type="SUPFAM" id="SSF63825">
    <property type="entry name" value="YWTD domain"/>
    <property type="match status" value="1"/>
</dbReference>
<evidence type="ECO:0000256" key="2">
    <source>
        <dbReference type="PROSITE-ProRule" id="PRU00504"/>
    </source>
</evidence>
<dbReference type="AlphaFoldDB" id="I4B386"/>
<name>I4B386_TURPD</name>
<dbReference type="STRING" id="869212.Turpa_1095"/>
<gene>
    <name evidence="3" type="ordered locus">Turpa_1095</name>
</gene>
<dbReference type="HOGENOM" id="CLU_294388_0_0_12"/>
<dbReference type="KEGG" id="tpx:Turpa_1095"/>
<dbReference type="InterPro" id="IPR001258">
    <property type="entry name" value="NHL_repeat"/>
</dbReference>
<keyword evidence="4" id="KW-1185">Reference proteome</keyword>
<evidence type="ECO:0000256" key="1">
    <source>
        <dbReference type="ARBA" id="ARBA00022737"/>
    </source>
</evidence>
<organism evidence="3 4">
    <name type="scientific">Turneriella parva (strain ATCC BAA-1111 / DSM 21527 / NCTC 11395 / H)</name>
    <name type="common">Leptospira parva</name>
    <dbReference type="NCBI Taxonomy" id="869212"/>
    <lineage>
        <taxon>Bacteria</taxon>
        <taxon>Pseudomonadati</taxon>
        <taxon>Spirochaetota</taxon>
        <taxon>Spirochaetia</taxon>
        <taxon>Leptospirales</taxon>
        <taxon>Leptospiraceae</taxon>
        <taxon>Turneriella</taxon>
    </lineage>
</organism>
<evidence type="ECO:0000313" key="4">
    <source>
        <dbReference type="Proteomes" id="UP000006048"/>
    </source>
</evidence>
<dbReference type="PATRIC" id="fig|869212.3.peg.1077"/>
<dbReference type="PANTHER" id="PTHR24104:SF25">
    <property type="entry name" value="PROTEIN LIN-41"/>
    <property type="match status" value="1"/>
</dbReference>
<sequence>MHNYVQADTFGHAIWHSSAFRCVIKPMRTRNLRFFTQAVLLGLLLCALSCANAGSTLIELAPDLPPSQAPLLSNAPGSGPSGGPVEYSFWIKDRRANAPAGLAAYSQKSAKKLASTAHFVLYGDQSAQQILNSSTAKLYLDFLEPQLSNLKQIYGDGVFPDLQKTGRIVILALDIQDDYAGGSSGFISGYFAPRDLFNDAYTSALFSDTSLINSVSLETLAEHAGRSNMLPMVYADVKPFLNGDAFSGDLLKSQNLFREMLLHECSHLFTYYFRHVYRNLPRLPTFLAEGLAENAPMLTAGLFASQRLRLADFSDPIVQYAFKTPVTLSQWIQGESEKPGYVRANLFMNYLRHRSLANAGQVTRQIVSNNGDMVSLNTLIGSSGIAGGMSTLYHDFVVSLYIASGGFNLQTYIEAGTTRDVNAGSPQTLKQSLSFASAGINKFGESGVAFLPALNQAPLPAAFAATTCLPPLSFQIYHYYTLAGETFKPTEIGADGGLKFVVAYHANSSLKNIELHKYSATDNISLTANVISGGVLRSFYHIIVINDQLTGSCKSPGNLPRNLNEGNIAAWVGGGKSGWQGGPGAANGNLVDYFMRTAGLATNIAHAGRSKTYFYTTDYLNHKVARYEMASGSFAGVLGDPLPPSENSNCARDSEPPDTFKLENRTYQNYCRRSFNAPRAVATTTNGDIIVADTDNHRLVLYSADGAFVAWLGDQASDRWQCETGRSHPYCSVGQNASPVSAHNLAAAPLKVNMFYYPAGLSIDESETTKYIYVSNYGNSRIVRRNLETGEFAGFIGNGYDAWNTSITLTTGATGSTRNFLHSPTGITHDETYIYIADTNNHRISRYLKNGVQADHTGSVHSVFIGGNTVGWHDGPTNQTNAESGFKFPSAVYLGEIEGLDNQVHRYLFVADTANHRISRILLRTHEKANPTNISWAAASRGWLGAGFLNWQSTANAYDYSGLTTSQLFPPEFIYSPQAVLFMPASASGLTRDYLLVTATYSARVSRWNFNCLWQQDEQTTFNKNCAGEP</sequence>
<evidence type="ECO:0000313" key="3">
    <source>
        <dbReference type="EMBL" id="AFM11743.1"/>
    </source>
</evidence>
<dbReference type="InterPro" id="IPR011042">
    <property type="entry name" value="6-blade_b-propeller_TolB-like"/>
</dbReference>
<dbReference type="Pfam" id="PF01436">
    <property type="entry name" value="NHL"/>
    <property type="match status" value="1"/>
</dbReference>